<evidence type="ECO:0000256" key="2">
    <source>
        <dbReference type="ARBA" id="ARBA00004496"/>
    </source>
</evidence>
<dbReference type="PANTHER" id="PTHR15492">
    <property type="entry name" value="CYCLIN D1-BINDING PROTEIN 1"/>
    <property type="match status" value="1"/>
</dbReference>
<evidence type="ECO:0000313" key="11">
    <source>
        <dbReference type="Proteomes" id="UP001141806"/>
    </source>
</evidence>
<dbReference type="GO" id="GO:0005634">
    <property type="term" value="C:nucleus"/>
    <property type="evidence" value="ECO:0007669"/>
    <property type="project" value="UniProtKB-SubCell"/>
</dbReference>
<evidence type="ECO:0000256" key="1">
    <source>
        <dbReference type="ARBA" id="ARBA00004123"/>
    </source>
</evidence>
<dbReference type="AlphaFoldDB" id="A0A9Q0KR63"/>
<dbReference type="Proteomes" id="UP001141806">
    <property type="component" value="Unassembled WGS sequence"/>
</dbReference>
<proteinExistence type="inferred from homology"/>
<dbReference type="PANTHER" id="PTHR15492:SF1">
    <property type="entry name" value="CYCLIN-D1-BINDING PROTEIN 1"/>
    <property type="match status" value="1"/>
</dbReference>
<feature type="region of interest" description="Disordered" evidence="7">
    <location>
        <begin position="199"/>
        <end position="221"/>
    </location>
</feature>
<feature type="domain" description="Cyclin-D1-binding protein 1-like C-terminal" evidence="9">
    <location>
        <begin position="213"/>
        <end position="313"/>
    </location>
</feature>
<dbReference type="OrthoDB" id="41588at2759"/>
<evidence type="ECO:0000259" key="8">
    <source>
        <dbReference type="Pfam" id="PF13324"/>
    </source>
</evidence>
<keyword evidence="5" id="KW-0539">Nucleus</keyword>
<keyword evidence="6" id="KW-0131">Cell cycle</keyword>
<evidence type="ECO:0000313" key="10">
    <source>
        <dbReference type="EMBL" id="KAJ4974866.1"/>
    </source>
</evidence>
<comment type="subcellular location">
    <subcellularLocation>
        <location evidence="2">Cytoplasm</location>
    </subcellularLocation>
    <subcellularLocation>
        <location evidence="1">Nucleus</location>
    </subcellularLocation>
</comment>
<accession>A0A9Q0KR63</accession>
<evidence type="ECO:0000256" key="4">
    <source>
        <dbReference type="ARBA" id="ARBA00022490"/>
    </source>
</evidence>
<evidence type="ECO:0000256" key="7">
    <source>
        <dbReference type="SAM" id="MobiDB-lite"/>
    </source>
</evidence>
<gene>
    <name evidence="10" type="ORF">NE237_008040</name>
</gene>
<dbReference type="Pfam" id="PF20936">
    <property type="entry name" value="GCIP_C"/>
    <property type="match status" value="1"/>
</dbReference>
<dbReference type="Gene3D" id="1.20.1410.10">
    <property type="entry name" value="I/LWEQ domain"/>
    <property type="match status" value="1"/>
</dbReference>
<dbReference type="InterPro" id="IPR049318">
    <property type="entry name" value="GCIP_C"/>
</dbReference>
<keyword evidence="4" id="KW-0963">Cytoplasm</keyword>
<name>A0A9Q0KR63_9MAGN</name>
<evidence type="ECO:0000256" key="6">
    <source>
        <dbReference type="ARBA" id="ARBA00023306"/>
    </source>
</evidence>
<dbReference type="Pfam" id="PF13324">
    <property type="entry name" value="GCIP_N"/>
    <property type="match status" value="1"/>
</dbReference>
<organism evidence="10 11">
    <name type="scientific">Protea cynaroides</name>
    <dbReference type="NCBI Taxonomy" id="273540"/>
    <lineage>
        <taxon>Eukaryota</taxon>
        <taxon>Viridiplantae</taxon>
        <taxon>Streptophyta</taxon>
        <taxon>Embryophyta</taxon>
        <taxon>Tracheophyta</taxon>
        <taxon>Spermatophyta</taxon>
        <taxon>Magnoliopsida</taxon>
        <taxon>Proteales</taxon>
        <taxon>Proteaceae</taxon>
        <taxon>Protea</taxon>
    </lineage>
</organism>
<protein>
    <submittedName>
        <fullName evidence="10">Uncharacterized protein</fullName>
    </submittedName>
</protein>
<reference evidence="10" key="1">
    <citation type="journal article" date="2023" name="Plant J.">
        <title>The genome of the king protea, Protea cynaroides.</title>
        <authorList>
            <person name="Chang J."/>
            <person name="Duong T.A."/>
            <person name="Schoeman C."/>
            <person name="Ma X."/>
            <person name="Roodt D."/>
            <person name="Barker N."/>
            <person name="Li Z."/>
            <person name="Van de Peer Y."/>
            <person name="Mizrachi E."/>
        </authorList>
    </citation>
    <scope>NUCLEOTIDE SEQUENCE</scope>
    <source>
        <tissue evidence="10">Young leaves</tissue>
    </source>
</reference>
<comment type="similarity">
    <text evidence="3">Belongs to the CCNDBP1 family.</text>
</comment>
<evidence type="ECO:0000256" key="3">
    <source>
        <dbReference type="ARBA" id="ARBA00008940"/>
    </source>
</evidence>
<evidence type="ECO:0000259" key="9">
    <source>
        <dbReference type="Pfam" id="PF20936"/>
    </source>
</evidence>
<feature type="domain" description="Cyclin-D1-binding protein 1-like N-terminal" evidence="8">
    <location>
        <begin position="42"/>
        <end position="185"/>
    </location>
</feature>
<keyword evidence="11" id="KW-1185">Reference proteome</keyword>
<comment type="caution">
    <text evidence="10">The sequence shown here is derived from an EMBL/GenBank/DDBJ whole genome shotgun (WGS) entry which is preliminary data.</text>
</comment>
<dbReference type="InterPro" id="IPR026907">
    <property type="entry name" value="GCIP-like"/>
</dbReference>
<evidence type="ECO:0000256" key="5">
    <source>
        <dbReference type="ARBA" id="ARBA00023242"/>
    </source>
</evidence>
<dbReference type="InterPro" id="IPR049317">
    <property type="entry name" value="GCIP-like_N"/>
</dbReference>
<dbReference type="GO" id="GO:0005737">
    <property type="term" value="C:cytoplasm"/>
    <property type="evidence" value="ECO:0007669"/>
    <property type="project" value="UniProtKB-SubCell"/>
</dbReference>
<dbReference type="EMBL" id="JAMYWD010000004">
    <property type="protein sequence ID" value="KAJ4974866.1"/>
    <property type="molecule type" value="Genomic_DNA"/>
</dbReference>
<sequence>MGKAAKEHLSRVLNSHLNNIHETLQILNQTPAASLEKVSWDEVIQMGGQVAKQATVAGVLWTGKAPNVKELEENMGVYFNMLQGFLLLAHGSIVGAGPTLCSSVHASAQKVVNCSFSLMKEAVSSYGSHSKDGKLSIPHLAGTVWDACDALKKTPTTNYTAIGRAITQVAVSVKDVLREMKELKPGSAEPNDEMHNEAAVDAEDVPDSHESSSEGELGNDLSPDEMKIAQLAIDVVSDKLIVLKELIRFISDLLKQLNSNKSSHSVDSLERLLKICQGIGVQVDELGACLYPPQEVPALKTAAEKISVGINELKAEVSCFIEPSEGLLQACEGLDSSVRMLESKLGSSTADTTDLQSKMQSVALTPKN</sequence>